<dbReference type="EMBL" id="CP000267">
    <property type="protein sequence ID" value="ABD70452.1"/>
    <property type="molecule type" value="Genomic_DNA"/>
</dbReference>
<proteinExistence type="predicted"/>
<keyword evidence="3" id="KW-0472">Membrane</keyword>
<accession>Q21UV1</accession>
<dbReference type="AlphaFoldDB" id="Q21UV1"/>
<dbReference type="OrthoDB" id="9780421at2"/>
<evidence type="ECO:0000256" key="1">
    <source>
        <dbReference type="ARBA" id="ARBA00022729"/>
    </source>
</evidence>
<dbReference type="InterPro" id="IPR036280">
    <property type="entry name" value="Multihaem_cyt_sf"/>
</dbReference>
<keyword evidence="3" id="KW-0812">Transmembrane</keyword>
<dbReference type="eggNOG" id="COG3005">
    <property type="taxonomic scope" value="Bacteria"/>
</dbReference>
<protein>
    <recommendedName>
        <fullName evidence="4">Doubled CXXCH motif domain-containing protein</fullName>
    </recommendedName>
</protein>
<feature type="transmembrane region" description="Helical" evidence="3">
    <location>
        <begin position="410"/>
        <end position="428"/>
    </location>
</feature>
<feature type="domain" description="Doubled CXXCH motif" evidence="4">
    <location>
        <begin position="204"/>
        <end position="233"/>
    </location>
</feature>
<keyword evidence="1" id="KW-0732">Signal</keyword>
<keyword evidence="6" id="KW-1185">Reference proteome</keyword>
<evidence type="ECO:0000256" key="3">
    <source>
        <dbReference type="SAM" id="Phobius"/>
    </source>
</evidence>
<dbReference type="InterPro" id="IPR010177">
    <property type="entry name" value="Paired_CXXCH_1"/>
</dbReference>
<dbReference type="Gene3D" id="1.10.1130.10">
    <property type="entry name" value="Flavocytochrome C3, Chain A"/>
    <property type="match status" value="1"/>
</dbReference>
<gene>
    <name evidence="5" type="ordered locus">Rfer_2739</name>
</gene>
<dbReference type="Gene3D" id="1.10.780.10">
    <property type="entry name" value="Hydroxylamine Oxidoreductase, Chain A, domain 1"/>
    <property type="match status" value="1"/>
</dbReference>
<dbReference type="Pfam" id="PF09699">
    <property type="entry name" value="Paired_CXXCH_1"/>
    <property type="match status" value="1"/>
</dbReference>
<name>Q21UV1_ALBFT</name>
<evidence type="ECO:0000313" key="5">
    <source>
        <dbReference type="EMBL" id="ABD70452.1"/>
    </source>
</evidence>
<organism evidence="5 6">
    <name type="scientific">Albidiferax ferrireducens (strain ATCC BAA-621 / DSM 15236 / T118)</name>
    <name type="common">Rhodoferax ferrireducens</name>
    <dbReference type="NCBI Taxonomy" id="338969"/>
    <lineage>
        <taxon>Bacteria</taxon>
        <taxon>Pseudomonadati</taxon>
        <taxon>Pseudomonadota</taxon>
        <taxon>Betaproteobacteria</taxon>
        <taxon>Burkholderiales</taxon>
        <taxon>Comamonadaceae</taxon>
        <taxon>Rhodoferax</taxon>
    </lineage>
</organism>
<dbReference type="Proteomes" id="UP000008332">
    <property type="component" value="Chromosome"/>
</dbReference>
<dbReference type="KEGG" id="rfr:Rfer_2739"/>
<dbReference type="SUPFAM" id="SSF48695">
    <property type="entry name" value="Multiheme cytochromes"/>
    <property type="match status" value="1"/>
</dbReference>
<evidence type="ECO:0000313" key="6">
    <source>
        <dbReference type="Proteomes" id="UP000008332"/>
    </source>
</evidence>
<dbReference type="STRING" id="338969.Rfer_2739"/>
<reference evidence="6" key="1">
    <citation type="submission" date="2006-02" db="EMBL/GenBank/DDBJ databases">
        <title>Complete sequence of chromosome of Rhodoferax ferrireducens DSM 15236.</title>
        <authorList>
            <person name="Copeland A."/>
            <person name="Lucas S."/>
            <person name="Lapidus A."/>
            <person name="Barry K."/>
            <person name="Detter J.C."/>
            <person name="Glavina del Rio T."/>
            <person name="Hammon N."/>
            <person name="Israni S."/>
            <person name="Pitluck S."/>
            <person name="Brettin T."/>
            <person name="Bruce D."/>
            <person name="Han C."/>
            <person name="Tapia R."/>
            <person name="Gilna P."/>
            <person name="Kiss H."/>
            <person name="Schmutz J."/>
            <person name="Larimer F."/>
            <person name="Land M."/>
            <person name="Kyrpides N."/>
            <person name="Ivanova N."/>
            <person name="Richardson P."/>
        </authorList>
    </citation>
    <scope>NUCLEOTIDE SEQUENCE [LARGE SCALE GENOMIC DNA]</scope>
    <source>
        <strain evidence="6">ATCC BAA-621 / DSM 15236 / T118</strain>
    </source>
</reference>
<keyword evidence="3" id="KW-1133">Transmembrane helix</keyword>
<dbReference type="HOGENOM" id="CLU_579864_0_0_4"/>
<evidence type="ECO:0000259" key="4">
    <source>
        <dbReference type="Pfam" id="PF09699"/>
    </source>
</evidence>
<dbReference type="PANTHER" id="PTHR35038">
    <property type="entry name" value="DISSIMILATORY SULFITE REDUCTASE SIRA"/>
    <property type="match status" value="1"/>
</dbReference>
<dbReference type="InterPro" id="IPR051829">
    <property type="entry name" value="Multiheme_Cytochr_ET"/>
</dbReference>
<evidence type="ECO:0000256" key="2">
    <source>
        <dbReference type="SAM" id="MobiDB-lite"/>
    </source>
</evidence>
<sequence>MNALCTLTNRHLLSHAKSLILLGLFGVVLSFAGPQARAEGSELAKEELACLSCHDKVEPGKKLENGEILSLAISTKAYVESMHKETSCEDCHSDIDAKTHGKKITPIKSKRDFTLSMRESCRACHKKNFTQYEDSVHAALIKDGSKEAPLCSDCHNPHTVRSTKTVEPITATPCANCHENIFKAYAKDVHGLARIANGKTAPLCADCHKAHNVQAASLGSGVKDACLSCHENAVDQHKDWLPNASRHFEAISCPVCHAPTAQRRVNLRLYDNVAMKQISEKAGVPQFEKRTQAADTKDLGLNERALWSLLKEFNQDGGEGKTVLRGRLEVLSGVDAHQLSEKSKAIRDCKTCHQKGAEPFQSVTLTIAGPDGRPIRHVVQQEVLTSLLATESVRGFYAIGSTRIKLLDTLLIMVMLGAVSVPIGHMTIKRLFKSVREKLAAERIAARSETDGQDSTHHRRTDDDASKNSRS</sequence>
<feature type="region of interest" description="Disordered" evidence="2">
    <location>
        <begin position="445"/>
        <end position="471"/>
    </location>
</feature>